<protein>
    <submittedName>
        <fullName evidence="1">Integrase</fullName>
    </submittedName>
</protein>
<dbReference type="InterPro" id="IPR012337">
    <property type="entry name" value="RNaseH-like_sf"/>
</dbReference>
<proteinExistence type="predicted"/>
<sequence length="84" mass="9788">MLNVLTSQGQAPISFWFSLTYSSSSMEMEAKIVYISKIVRLHGVLISITSDRDPYFKSWFWRKLHEALGMRLNFNTAFHPQSDE</sequence>
<name>A0A5B6V987_9ROSI</name>
<dbReference type="GO" id="GO:0003676">
    <property type="term" value="F:nucleic acid binding"/>
    <property type="evidence" value="ECO:0007669"/>
    <property type="project" value="InterPro"/>
</dbReference>
<comment type="caution">
    <text evidence="1">The sequence shown here is derived from an EMBL/GenBank/DDBJ whole genome shotgun (WGS) entry which is preliminary data.</text>
</comment>
<gene>
    <name evidence="1" type="ORF">EPI10_000856</name>
</gene>
<dbReference type="InterPro" id="IPR036397">
    <property type="entry name" value="RNaseH_sf"/>
</dbReference>
<organism evidence="1 2">
    <name type="scientific">Gossypium australe</name>
    <dbReference type="NCBI Taxonomy" id="47621"/>
    <lineage>
        <taxon>Eukaryota</taxon>
        <taxon>Viridiplantae</taxon>
        <taxon>Streptophyta</taxon>
        <taxon>Embryophyta</taxon>
        <taxon>Tracheophyta</taxon>
        <taxon>Spermatophyta</taxon>
        <taxon>Magnoliopsida</taxon>
        <taxon>eudicotyledons</taxon>
        <taxon>Gunneridae</taxon>
        <taxon>Pentapetalae</taxon>
        <taxon>rosids</taxon>
        <taxon>malvids</taxon>
        <taxon>Malvales</taxon>
        <taxon>Malvaceae</taxon>
        <taxon>Malvoideae</taxon>
        <taxon>Gossypium</taxon>
    </lineage>
</organism>
<dbReference type="Gene3D" id="3.30.420.10">
    <property type="entry name" value="Ribonuclease H-like superfamily/Ribonuclease H"/>
    <property type="match status" value="1"/>
</dbReference>
<dbReference type="PANTHER" id="PTHR35046:SF26">
    <property type="entry name" value="RNA-DIRECTED DNA POLYMERASE"/>
    <property type="match status" value="1"/>
</dbReference>
<keyword evidence="2" id="KW-1185">Reference proteome</keyword>
<accession>A0A5B6V987</accession>
<dbReference type="OrthoDB" id="1623338at2759"/>
<evidence type="ECO:0000313" key="2">
    <source>
        <dbReference type="Proteomes" id="UP000325315"/>
    </source>
</evidence>
<dbReference type="SUPFAM" id="SSF53098">
    <property type="entry name" value="Ribonuclease H-like"/>
    <property type="match status" value="1"/>
</dbReference>
<reference evidence="2" key="1">
    <citation type="journal article" date="2019" name="Plant Biotechnol. J.">
        <title>Genome sequencing of the Australian wild diploid species Gossypium australe highlights disease resistance and delayed gland morphogenesis.</title>
        <authorList>
            <person name="Cai Y."/>
            <person name="Cai X."/>
            <person name="Wang Q."/>
            <person name="Wang P."/>
            <person name="Zhang Y."/>
            <person name="Cai C."/>
            <person name="Xu Y."/>
            <person name="Wang K."/>
            <person name="Zhou Z."/>
            <person name="Wang C."/>
            <person name="Geng S."/>
            <person name="Li B."/>
            <person name="Dong Q."/>
            <person name="Hou Y."/>
            <person name="Wang H."/>
            <person name="Ai P."/>
            <person name="Liu Z."/>
            <person name="Yi F."/>
            <person name="Sun M."/>
            <person name="An G."/>
            <person name="Cheng J."/>
            <person name="Zhang Y."/>
            <person name="Shi Q."/>
            <person name="Xie Y."/>
            <person name="Shi X."/>
            <person name="Chang Y."/>
            <person name="Huang F."/>
            <person name="Chen Y."/>
            <person name="Hong S."/>
            <person name="Mi L."/>
            <person name="Sun Q."/>
            <person name="Zhang L."/>
            <person name="Zhou B."/>
            <person name="Peng R."/>
            <person name="Zhang X."/>
            <person name="Liu F."/>
        </authorList>
    </citation>
    <scope>NUCLEOTIDE SEQUENCE [LARGE SCALE GENOMIC DNA]</scope>
    <source>
        <strain evidence="2">cv. PA1801</strain>
    </source>
</reference>
<dbReference type="Proteomes" id="UP000325315">
    <property type="component" value="Unassembled WGS sequence"/>
</dbReference>
<dbReference type="PANTHER" id="PTHR35046">
    <property type="entry name" value="ZINC KNUCKLE (CCHC-TYPE) FAMILY PROTEIN"/>
    <property type="match status" value="1"/>
</dbReference>
<evidence type="ECO:0000313" key="1">
    <source>
        <dbReference type="EMBL" id="KAA3465715.1"/>
    </source>
</evidence>
<dbReference type="EMBL" id="SMMG02000007">
    <property type="protein sequence ID" value="KAA3465715.1"/>
    <property type="molecule type" value="Genomic_DNA"/>
</dbReference>
<dbReference type="AlphaFoldDB" id="A0A5B6V987"/>